<evidence type="ECO:0000313" key="2">
    <source>
        <dbReference type="Proteomes" id="UP000584374"/>
    </source>
</evidence>
<proteinExistence type="predicted"/>
<evidence type="ECO:0000313" key="1">
    <source>
        <dbReference type="EMBL" id="MBB5156774.1"/>
    </source>
</evidence>
<comment type="caution">
    <text evidence="1">The sequence shown here is derived from an EMBL/GenBank/DDBJ whole genome shotgun (WGS) entry which is preliminary data.</text>
</comment>
<name>A0A840Q7T8_9PSEU</name>
<dbReference type="RefSeq" id="WP_184727847.1">
    <property type="nucleotide sequence ID" value="NZ_JACHIW010000001.1"/>
</dbReference>
<sequence>MTPALVSTGVLVVGALAVWATLYYAPARHSGGGQGALTVSYLIARVESETSGGRHRLREREPRTVQLRGDLADDIANEESRILPLVQPGLPVADRASFPLASDRDALLRHRGCCGESWPGSTVHGVNR</sequence>
<dbReference type="EMBL" id="JACHIW010000001">
    <property type="protein sequence ID" value="MBB5156774.1"/>
    <property type="molecule type" value="Genomic_DNA"/>
</dbReference>
<dbReference type="Proteomes" id="UP000584374">
    <property type="component" value="Unassembled WGS sequence"/>
</dbReference>
<accession>A0A840Q7T8</accession>
<gene>
    <name evidence="1" type="ORF">BJ970_004308</name>
</gene>
<reference evidence="1 2" key="1">
    <citation type="submission" date="2020-08" db="EMBL/GenBank/DDBJ databases">
        <title>Sequencing the genomes of 1000 actinobacteria strains.</title>
        <authorList>
            <person name="Klenk H.-P."/>
        </authorList>
    </citation>
    <scope>NUCLEOTIDE SEQUENCE [LARGE SCALE GENOMIC DNA]</scope>
    <source>
        <strain evidence="1 2">DSM 45584</strain>
    </source>
</reference>
<keyword evidence="2" id="KW-1185">Reference proteome</keyword>
<organism evidence="1 2">
    <name type="scientific">Saccharopolyspora phatthalungensis</name>
    <dbReference type="NCBI Taxonomy" id="664693"/>
    <lineage>
        <taxon>Bacteria</taxon>
        <taxon>Bacillati</taxon>
        <taxon>Actinomycetota</taxon>
        <taxon>Actinomycetes</taxon>
        <taxon>Pseudonocardiales</taxon>
        <taxon>Pseudonocardiaceae</taxon>
        <taxon>Saccharopolyspora</taxon>
    </lineage>
</organism>
<dbReference type="AlphaFoldDB" id="A0A840Q7T8"/>
<protein>
    <submittedName>
        <fullName evidence="1">Uncharacterized protein</fullName>
    </submittedName>
</protein>